<gene>
    <name evidence="2" type="ORF">H9789_09720</name>
</gene>
<feature type="transmembrane region" description="Helical" evidence="1">
    <location>
        <begin position="17"/>
        <end position="34"/>
    </location>
</feature>
<dbReference type="Pfam" id="PF13858">
    <property type="entry name" value="DUF4199"/>
    <property type="match status" value="1"/>
</dbReference>
<proteinExistence type="predicted"/>
<protein>
    <submittedName>
        <fullName evidence="2">DUF4199 domain-containing protein</fullName>
    </submittedName>
</protein>
<keyword evidence="1" id="KW-0812">Transmembrane</keyword>
<name>A0A9E2L9P0_9BACT</name>
<keyword evidence="1" id="KW-1133">Transmembrane helix</keyword>
<dbReference type="Proteomes" id="UP000823865">
    <property type="component" value="Unassembled WGS sequence"/>
</dbReference>
<evidence type="ECO:0000256" key="1">
    <source>
        <dbReference type="SAM" id="Phobius"/>
    </source>
</evidence>
<keyword evidence="1" id="KW-0472">Membrane</keyword>
<comment type="caution">
    <text evidence="2">The sequence shown here is derived from an EMBL/GenBank/DDBJ whole genome shotgun (WGS) entry which is preliminary data.</text>
</comment>
<sequence length="182" mass="20799">MDNTFDYHKARTYASRYGAIVGLCWILSFLSYMGGLTTPFLADIGLILGIASVFVAGNIIRYYHNACQSLTFGKAWWMAITLYLCATLLTAIVQYIYFEYMDHGTLAQTYEQLLTAPEYQELLQQMLPQTSDTNLIQDMINLLYSITPIQMTFQLLVYNLFLGLFLSLPTALLGRRKKIIKQ</sequence>
<dbReference type="EMBL" id="JAHLFU010000201">
    <property type="protein sequence ID" value="MBU3854068.1"/>
    <property type="molecule type" value="Genomic_DNA"/>
</dbReference>
<accession>A0A9E2L9P0</accession>
<feature type="transmembrane region" description="Helical" evidence="1">
    <location>
        <begin position="75"/>
        <end position="97"/>
    </location>
</feature>
<reference evidence="2" key="1">
    <citation type="journal article" date="2021" name="PeerJ">
        <title>Extensive microbial diversity within the chicken gut microbiome revealed by metagenomics and culture.</title>
        <authorList>
            <person name="Gilroy R."/>
            <person name="Ravi A."/>
            <person name="Getino M."/>
            <person name="Pursley I."/>
            <person name="Horton D.L."/>
            <person name="Alikhan N.F."/>
            <person name="Baker D."/>
            <person name="Gharbi K."/>
            <person name="Hall N."/>
            <person name="Watson M."/>
            <person name="Adriaenssens E.M."/>
            <person name="Foster-Nyarko E."/>
            <person name="Jarju S."/>
            <person name="Secka A."/>
            <person name="Antonio M."/>
            <person name="Oren A."/>
            <person name="Chaudhuri R.R."/>
            <person name="La Ragione R."/>
            <person name="Hildebrand F."/>
            <person name="Pallen M.J."/>
        </authorList>
    </citation>
    <scope>NUCLEOTIDE SEQUENCE</scope>
    <source>
        <strain evidence="2">G3-2149</strain>
    </source>
</reference>
<dbReference type="AlphaFoldDB" id="A0A9E2L9P0"/>
<feature type="transmembrane region" description="Helical" evidence="1">
    <location>
        <begin position="40"/>
        <end position="63"/>
    </location>
</feature>
<dbReference type="InterPro" id="IPR025250">
    <property type="entry name" value="DUF4199"/>
</dbReference>
<evidence type="ECO:0000313" key="2">
    <source>
        <dbReference type="EMBL" id="MBU3854068.1"/>
    </source>
</evidence>
<reference evidence="2" key="2">
    <citation type="submission" date="2021-04" db="EMBL/GenBank/DDBJ databases">
        <authorList>
            <person name="Gilroy R."/>
        </authorList>
    </citation>
    <scope>NUCLEOTIDE SEQUENCE</scope>
    <source>
        <strain evidence="2">G3-2149</strain>
    </source>
</reference>
<organism evidence="2 3">
    <name type="scientific">Candidatus Paraprevotella stercoravium</name>
    <dbReference type="NCBI Taxonomy" id="2838725"/>
    <lineage>
        <taxon>Bacteria</taxon>
        <taxon>Pseudomonadati</taxon>
        <taxon>Bacteroidota</taxon>
        <taxon>Bacteroidia</taxon>
        <taxon>Bacteroidales</taxon>
        <taxon>Prevotellaceae</taxon>
        <taxon>Paraprevotella</taxon>
    </lineage>
</organism>
<evidence type="ECO:0000313" key="3">
    <source>
        <dbReference type="Proteomes" id="UP000823865"/>
    </source>
</evidence>
<feature type="transmembrane region" description="Helical" evidence="1">
    <location>
        <begin position="155"/>
        <end position="174"/>
    </location>
</feature>